<evidence type="ECO:0000259" key="1">
    <source>
        <dbReference type="Pfam" id="PF00149"/>
    </source>
</evidence>
<dbReference type="CDD" id="cd07379">
    <property type="entry name" value="MPP_239FB"/>
    <property type="match status" value="1"/>
</dbReference>
<dbReference type="Pfam" id="PF00149">
    <property type="entry name" value="Metallophos"/>
    <property type="match status" value="1"/>
</dbReference>
<reference evidence="2 3" key="1">
    <citation type="submission" date="2024-02" db="EMBL/GenBank/DDBJ databases">
        <title>De novo assembly and annotation of 12 fungi associated with fruit tree decline syndrome in Ontario, Canada.</title>
        <authorList>
            <person name="Sulman M."/>
            <person name="Ellouze W."/>
            <person name="Ilyukhin E."/>
        </authorList>
    </citation>
    <scope>NUCLEOTIDE SEQUENCE [LARGE SCALE GENOMIC DNA]</scope>
    <source>
        <strain evidence="2 3">M1-105</strain>
    </source>
</reference>
<dbReference type="InterPro" id="IPR051693">
    <property type="entry name" value="UPF0046_metallophosphoest"/>
</dbReference>
<dbReference type="InterPro" id="IPR004843">
    <property type="entry name" value="Calcineurin-like_PHP"/>
</dbReference>
<evidence type="ECO:0000313" key="2">
    <source>
        <dbReference type="EMBL" id="KAL1636068.1"/>
    </source>
</evidence>
<sequence length="399" mass="44161">MTSERRLRRTRFVCISDTHNQTPKLPAGDVLIHAGDLTNQGSIAELRKTVAWLEKTDFEAKLVVAGNHDVTLDHPFYSQHGAYFHNQRLQDPAECIELLNSSPTITYLQHEARTIQLKNPAGPCTYFNVFGSPYSPECGRWAFQYNRDDGHQLWGEIPLDTDVLITHASPQFHCDTSSKGLADGCKALREALWAVRPPLHVCGHRHEGRGSERVRWKIDLPMISLLEDRTDIWKDPGAGCNKQSLVDLSVRGGSPIDSDFDHTSNVVSNRVSFTSSSASPVQQTASQPDVMTPAYANHCCPSLLKHLSRPFQTSHASEPAAIATAQTHQDEQLISRLDGRRTAALSGRMGKRETCIVNAAIMAHSYGEGGPKRFNKPIVVDIDLPVWPAEVHVAPVSRA</sequence>
<accession>A0ABR3T940</accession>
<dbReference type="InterPro" id="IPR029052">
    <property type="entry name" value="Metallo-depent_PP-like"/>
</dbReference>
<protein>
    <recommendedName>
        <fullName evidence="1">Calcineurin-like phosphoesterase domain-containing protein</fullName>
    </recommendedName>
</protein>
<proteinExistence type="predicted"/>
<dbReference type="SUPFAM" id="SSF56300">
    <property type="entry name" value="Metallo-dependent phosphatases"/>
    <property type="match status" value="1"/>
</dbReference>
<comment type="caution">
    <text evidence="2">The sequence shown here is derived from an EMBL/GenBank/DDBJ whole genome shotgun (WGS) entry which is preliminary data.</text>
</comment>
<evidence type="ECO:0000313" key="3">
    <source>
        <dbReference type="Proteomes" id="UP001521116"/>
    </source>
</evidence>
<name>A0ABR3T940_9PEZI</name>
<dbReference type="PANTHER" id="PTHR12905:SF16">
    <property type="entry name" value="SER_THR PROTEIN PHOSPHATASE FAMILY PROTEIN (AFU_ORTHOLOGUE AFUA_1G06000)"/>
    <property type="match status" value="1"/>
</dbReference>
<dbReference type="Gene3D" id="3.60.21.10">
    <property type="match status" value="1"/>
</dbReference>
<organism evidence="2 3">
    <name type="scientific">Neofusicoccum ribis</name>
    <dbReference type="NCBI Taxonomy" id="45134"/>
    <lineage>
        <taxon>Eukaryota</taxon>
        <taxon>Fungi</taxon>
        <taxon>Dikarya</taxon>
        <taxon>Ascomycota</taxon>
        <taxon>Pezizomycotina</taxon>
        <taxon>Dothideomycetes</taxon>
        <taxon>Dothideomycetes incertae sedis</taxon>
        <taxon>Botryosphaeriales</taxon>
        <taxon>Botryosphaeriaceae</taxon>
        <taxon>Neofusicoccum</taxon>
    </lineage>
</organism>
<gene>
    <name evidence="2" type="ORF">SLS56_001420</name>
</gene>
<keyword evidence="3" id="KW-1185">Reference proteome</keyword>
<feature type="domain" description="Calcineurin-like phosphoesterase" evidence="1">
    <location>
        <begin position="11"/>
        <end position="207"/>
    </location>
</feature>
<dbReference type="EMBL" id="JAJVDC020000008">
    <property type="protein sequence ID" value="KAL1636068.1"/>
    <property type="molecule type" value="Genomic_DNA"/>
</dbReference>
<dbReference type="PANTHER" id="PTHR12905">
    <property type="entry name" value="METALLOPHOSPHOESTERASE"/>
    <property type="match status" value="1"/>
</dbReference>
<dbReference type="Proteomes" id="UP001521116">
    <property type="component" value="Unassembled WGS sequence"/>
</dbReference>